<sequence length="613" mass="67716">MKKYSFCFLLAAFCTVGLSSFPSQAESLKEAEAKRIAVINKVKPAVVSIFGLQGWGGGSGVLIDQEGYALTNAHVVQPTGPAMRCGLSDGVLYQAVLVGIDKVGDVALIKLLPKKPGDKFPFAPLGDSDKVKPGDWSLAMGNPFVLATDFNPTVTFGLISGVNRYQHPSGGFLEYTDCIQTDTSINPGNSGGPLFNMNGEVVGINGRIMFAMEKRVRINSGHGYAISINQIKNFLGHFYAGIETDHATLGARIETTSDETDLDQITVKEVLDESDAHRRGLAENDVLLSFAGRPVTTVNQYKNILGIFPSEWRVPMTIRRGNENKEMLVRLMGYQPKVVNEPKEGTPQPKGPMPQGPKPPAEVQKLLKERKGYANYYFNEVSRDRLLEAIKAHGDFSKLTGNWTINGFADREGRASDFKASVSDVVDPKDKQVKTVVKAALNTDYTLEPIKLGQTDVDRMEPPGSGGLMMALYHYRRFLTLGPKGFEGESFTHGGYEPFYLMPADGSKPKSLADTRLLCEVIRTEHADVRGKWYFYRTHLNPNLPPGKMTYPDYALVGFEIYISKDLDPCEISLYDYKKIDGRLLPGRMDVRFGDRKYATLNNLTYTLAEASK</sequence>
<evidence type="ECO:0000256" key="1">
    <source>
        <dbReference type="ARBA" id="ARBA00010541"/>
    </source>
</evidence>
<dbReference type="AlphaFoldDB" id="A0A8E6EVA8"/>
<evidence type="ECO:0000313" key="7">
    <source>
        <dbReference type="EMBL" id="QVL34714.1"/>
    </source>
</evidence>
<keyword evidence="3" id="KW-0378">Hydrolase</keyword>
<evidence type="ECO:0000256" key="2">
    <source>
        <dbReference type="ARBA" id="ARBA00022670"/>
    </source>
</evidence>
<feature type="compositionally biased region" description="Pro residues" evidence="4">
    <location>
        <begin position="349"/>
        <end position="360"/>
    </location>
</feature>
<dbReference type="PANTHER" id="PTHR22939:SF129">
    <property type="entry name" value="SERINE PROTEASE HTRA2, MITOCHONDRIAL"/>
    <property type="match status" value="1"/>
</dbReference>
<accession>A0A8E6EVA8</accession>
<dbReference type="Proteomes" id="UP000676194">
    <property type="component" value="Chromosome"/>
</dbReference>
<dbReference type="SUPFAM" id="SSF50156">
    <property type="entry name" value="PDZ domain-like"/>
    <property type="match status" value="1"/>
</dbReference>
<dbReference type="InterPro" id="IPR001478">
    <property type="entry name" value="PDZ"/>
</dbReference>
<organism evidence="7 8">
    <name type="scientific">Telmatocola sphagniphila</name>
    <dbReference type="NCBI Taxonomy" id="1123043"/>
    <lineage>
        <taxon>Bacteria</taxon>
        <taxon>Pseudomonadati</taxon>
        <taxon>Planctomycetota</taxon>
        <taxon>Planctomycetia</taxon>
        <taxon>Gemmatales</taxon>
        <taxon>Gemmataceae</taxon>
    </lineage>
</organism>
<protein>
    <submittedName>
        <fullName evidence="7">Trypsin-like peptidase domain-containing protein</fullName>
    </submittedName>
</protein>
<feature type="chain" id="PRO_5034363827" evidence="5">
    <location>
        <begin position="26"/>
        <end position="613"/>
    </location>
</feature>
<comment type="similarity">
    <text evidence="1">Belongs to the peptidase S1C family.</text>
</comment>
<dbReference type="RefSeq" id="WP_213499974.1">
    <property type="nucleotide sequence ID" value="NZ_CP074694.1"/>
</dbReference>
<dbReference type="Pfam" id="PF13365">
    <property type="entry name" value="Trypsin_2"/>
    <property type="match status" value="1"/>
</dbReference>
<dbReference type="GO" id="GO:0006508">
    <property type="term" value="P:proteolysis"/>
    <property type="evidence" value="ECO:0007669"/>
    <property type="project" value="UniProtKB-KW"/>
</dbReference>
<evidence type="ECO:0000256" key="3">
    <source>
        <dbReference type="ARBA" id="ARBA00022801"/>
    </source>
</evidence>
<dbReference type="KEGG" id="tsph:KIH39_12635"/>
<dbReference type="GO" id="GO:0004252">
    <property type="term" value="F:serine-type endopeptidase activity"/>
    <property type="evidence" value="ECO:0007669"/>
    <property type="project" value="InterPro"/>
</dbReference>
<dbReference type="PRINTS" id="PR00834">
    <property type="entry name" value="PROTEASES2C"/>
</dbReference>
<dbReference type="InterPro" id="IPR001940">
    <property type="entry name" value="Peptidase_S1C"/>
</dbReference>
<gene>
    <name evidence="7" type="ORF">KIH39_12635</name>
</gene>
<reference evidence="7" key="1">
    <citation type="submission" date="2021-05" db="EMBL/GenBank/DDBJ databases">
        <title>Complete genome sequence of the cellulolytic planctomycete Telmatocola sphagniphila SP2T and characterization of the first cellulase from planctomycetes.</title>
        <authorList>
            <person name="Rakitin A.L."/>
            <person name="Beletsky A.V."/>
            <person name="Naumoff D.G."/>
            <person name="Kulichevskaya I.S."/>
            <person name="Mardanov A.V."/>
            <person name="Ravin N.V."/>
            <person name="Dedysh S.N."/>
        </authorList>
    </citation>
    <scope>NUCLEOTIDE SEQUENCE</scope>
    <source>
        <strain evidence="7">SP2T</strain>
    </source>
</reference>
<keyword evidence="8" id="KW-1185">Reference proteome</keyword>
<dbReference type="InterPro" id="IPR036034">
    <property type="entry name" value="PDZ_sf"/>
</dbReference>
<name>A0A8E6EVA8_9BACT</name>
<dbReference type="EMBL" id="CP074694">
    <property type="protein sequence ID" value="QVL34714.1"/>
    <property type="molecule type" value="Genomic_DNA"/>
</dbReference>
<dbReference type="SMART" id="SM00228">
    <property type="entry name" value="PDZ"/>
    <property type="match status" value="1"/>
</dbReference>
<dbReference type="InterPro" id="IPR009003">
    <property type="entry name" value="Peptidase_S1_PA"/>
</dbReference>
<evidence type="ECO:0000256" key="4">
    <source>
        <dbReference type="SAM" id="MobiDB-lite"/>
    </source>
</evidence>
<keyword evidence="5" id="KW-0732">Signal</keyword>
<dbReference type="SUPFAM" id="SSF50494">
    <property type="entry name" value="Trypsin-like serine proteases"/>
    <property type="match status" value="1"/>
</dbReference>
<dbReference type="PANTHER" id="PTHR22939">
    <property type="entry name" value="SERINE PROTEASE FAMILY S1C HTRA-RELATED"/>
    <property type="match status" value="1"/>
</dbReference>
<feature type="region of interest" description="Disordered" evidence="4">
    <location>
        <begin position="339"/>
        <end position="360"/>
    </location>
</feature>
<feature type="signal peptide" evidence="5">
    <location>
        <begin position="1"/>
        <end position="25"/>
    </location>
</feature>
<feature type="domain" description="PDZ" evidence="6">
    <location>
        <begin position="247"/>
        <end position="322"/>
    </location>
</feature>
<dbReference type="Gene3D" id="2.30.42.10">
    <property type="match status" value="1"/>
</dbReference>
<keyword evidence="2" id="KW-0645">Protease</keyword>
<evidence type="ECO:0000259" key="6">
    <source>
        <dbReference type="SMART" id="SM00228"/>
    </source>
</evidence>
<dbReference type="Gene3D" id="2.40.10.120">
    <property type="match status" value="1"/>
</dbReference>
<proteinExistence type="inferred from homology"/>
<evidence type="ECO:0000256" key="5">
    <source>
        <dbReference type="SAM" id="SignalP"/>
    </source>
</evidence>
<evidence type="ECO:0000313" key="8">
    <source>
        <dbReference type="Proteomes" id="UP000676194"/>
    </source>
</evidence>